<accession>A0A7C3QU78</accession>
<evidence type="ECO:0008006" key="3">
    <source>
        <dbReference type="Google" id="ProtNLM"/>
    </source>
</evidence>
<keyword evidence="1" id="KW-0812">Transmembrane</keyword>
<feature type="transmembrane region" description="Helical" evidence="1">
    <location>
        <begin position="6"/>
        <end position="29"/>
    </location>
</feature>
<sequence length="400" mass="44727">MTTILALAPWYSLVFMVVMIMAFVYLNLFAFDEKCVTYGPAIFTTAGILGTFLGISIGLLHFDSGHVQTSLPSLLTGMRTAFWVSLLGVGSSLFIKIRHAFYGIPEKFRKEDDGDPVEELIKHSVMLHRLVGGQDGISLSSHLDSLRKENREQFGSLQKSLDHYVEKMADVNSRVLLESLEKVMNQFNVQINALAGDSFRELAGSIKNMVEWQNTYRETMPQIVRQLEEMTSRHLEFTENTRQFGEIFARVGELVKSLNDQRSRLEASMTMLGKLFESAQTALPGMEKKILELSGQMETGVRAVTEQTVQSIADARKALLSSVEETNAEINAQIAGLVKKTQEQVLTLDVALEKELTHSIESLGRQLAGLSHRFVADYGPLADRLRAVLEIAERTQKHVS</sequence>
<feature type="transmembrane region" description="Helical" evidence="1">
    <location>
        <begin position="82"/>
        <end position="101"/>
    </location>
</feature>
<dbReference type="EMBL" id="DTMM01000052">
    <property type="protein sequence ID" value="HFT92809.1"/>
    <property type="molecule type" value="Genomic_DNA"/>
</dbReference>
<gene>
    <name evidence="2" type="ORF">ENX03_02485</name>
</gene>
<evidence type="ECO:0000313" key="2">
    <source>
        <dbReference type="EMBL" id="HFT92809.1"/>
    </source>
</evidence>
<organism evidence="2">
    <name type="scientific">Leptospirillum ferriphilum</name>
    <dbReference type="NCBI Taxonomy" id="178606"/>
    <lineage>
        <taxon>Bacteria</taxon>
        <taxon>Pseudomonadati</taxon>
        <taxon>Nitrospirota</taxon>
        <taxon>Nitrospiria</taxon>
        <taxon>Nitrospirales</taxon>
        <taxon>Nitrospiraceae</taxon>
        <taxon>Leptospirillum</taxon>
    </lineage>
</organism>
<reference evidence="2" key="1">
    <citation type="journal article" date="2020" name="mSystems">
        <title>Genome- and Community-Level Interaction Insights into Carbon Utilization and Element Cycling Functions of Hydrothermarchaeota in Hydrothermal Sediment.</title>
        <authorList>
            <person name="Zhou Z."/>
            <person name="Liu Y."/>
            <person name="Xu W."/>
            <person name="Pan J."/>
            <person name="Luo Z.H."/>
            <person name="Li M."/>
        </authorList>
    </citation>
    <scope>NUCLEOTIDE SEQUENCE [LARGE SCALE GENOMIC DNA]</scope>
    <source>
        <strain evidence="2">SpSt-902</strain>
    </source>
</reference>
<protein>
    <recommendedName>
        <fullName evidence="3">MotA/TolQ/ExbB proton channel domain-containing protein</fullName>
    </recommendedName>
</protein>
<evidence type="ECO:0000256" key="1">
    <source>
        <dbReference type="SAM" id="Phobius"/>
    </source>
</evidence>
<comment type="caution">
    <text evidence="2">The sequence shown here is derived from an EMBL/GenBank/DDBJ whole genome shotgun (WGS) entry which is preliminary data.</text>
</comment>
<feature type="transmembrane region" description="Helical" evidence="1">
    <location>
        <begin position="41"/>
        <end position="62"/>
    </location>
</feature>
<keyword evidence="1" id="KW-1133">Transmembrane helix</keyword>
<keyword evidence="1" id="KW-0472">Membrane</keyword>
<dbReference type="AlphaFoldDB" id="A0A7C3QU78"/>
<name>A0A7C3QU78_9BACT</name>
<proteinExistence type="predicted"/>